<dbReference type="OrthoDB" id="245563at2759"/>
<dbReference type="RefSeq" id="XP_003289663.1">
    <property type="nucleotide sequence ID" value="XM_003289615.1"/>
</dbReference>
<sequence>MTKQALLIVDDYFTGFKLVNPKRALENTLRRILGKFREMHQMVFIKQITFPGIPYFIEGTPGCELHDKLVPRLSHYVFVIKKSIRVSLAELREPV</sequence>
<gene>
    <name evidence="1" type="ORF">DICPUDRAFT_154059</name>
</gene>
<dbReference type="VEuPathDB" id="AmoebaDB:DICPUDRAFT_154059"/>
<dbReference type="InterPro" id="IPR036380">
    <property type="entry name" value="Isochorismatase-like_sf"/>
</dbReference>
<dbReference type="InParanoid" id="F0ZQH0"/>
<accession>F0ZQH0</accession>
<reference evidence="2" key="1">
    <citation type="journal article" date="2011" name="Genome Biol.">
        <title>Comparative genomics of the social amoebae Dictyostelium discoideum and Dictyostelium purpureum.</title>
        <authorList>
            <consortium name="US DOE Joint Genome Institute (JGI-PGF)"/>
            <person name="Sucgang R."/>
            <person name="Kuo A."/>
            <person name="Tian X."/>
            <person name="Salerno W."/>
            <person name="Parikh A."/>
            <person name="Feasley C.L."/>
            <person name="Dalin E."/>
            <person name="Tu H."/>
            <person name="Huang E."/>
            <person name="Barry K."/>
            <person name="Lindquist E."/>
            <person name="Shapiro H."/>
            <person name="Bruce D."/>
            <person name="Schmutz J."/>
            <person name="Salamov A."/>
            <person name="Fey P."/>
            <person name="Gaudet P."/>
            <person name="Anjard C."/>
            <person name="Babu M.M."/>
            <person name="Basu S."/>
            <person name="Bushmanova Y."/>
            <person name="van der Wel H."/>
            <person name="Katoh-Kurasawa M."/>
            <person name="Dinh C."/>
            <person name="Coutinho P.M."/>
            <person name="Saito T."/>
            <person name="Elias M."/>
            <person name="Schaap P."/>
            <person name="Kay R.R."/>
            <person name="Henrissat B."/>
            <person name="Eichinger L."/>
            <person name="Rivero F."/>
            <person name="Putnam N.H."/>
            <person name="West C.M."/>
            <person name="Loomis W.F."/>
            <person name="Chisholm R.L."/>
            <person name="Shaulsky G."/>
            <person name="Strassmann J.E."/>
            <person name="Queller D.C."/>
            <person name="Kuspa A."/>
            <person name="Grigoriev I.V."/>
        </authorList>
    </citation>
    <scope>NUCLEOTIDE SEQUENCE [LARGE SCALE GENOMIC DNA]</scope>
    <source>
        <strain evidence="2">QSDP1</strain>
    </source>
</reference>
<proteinExistence type="predicted"/>
<protein>
    <submittedName>
        <fullName evidence="1">Uncharacterized protein</fullName>
    </submittedName>
</protein>
<evidence type="ECO:0000313" key="2">
    <source>
        <dbReference type="Proteomes" id="UP000001064"/>
    </source>
</evidence>
<evidence type="ECO:0000313" key="1">
    <source>
        <dbReference type="EMBL" id="EGC33792.1"/>
    </source>
</evidence>
<organism evidence="1 2">
    <name type="scientific">Dictyostelium purpureum</name>
    <name type="common">Slime mold</name>
    <dbReference type="NCBI Taxonomy" id="5786"/>
    <lineage>
        <taxon>Eukaryota</taxon>
        <taxon>Amoebozoa</taxon>
        <taxon>Evosea</taxon>
        <taxon>Eumycetozoa</taxon>
        <taxon>Dictyostelia</taxon>
        <taxon>Dictyosteliales</taxon>
        <taxon>Dictyosteliaceae</taxon>
        <taxon>Dictyostelium</taxon>
    </lineage>
</organism>
<name>F0ZQH0_DICPU</name>
<dbReference type="SUPFAM" id="SSF52499">
    <property type="entry name" value="Isochorismatase-like hydrolases"/>
    <property type="match status" value="1"/>
</dbReference>
<dbReference type="AlphaFoldDB" id="F0ZQH0"/>
<dbReference type="GeneID" id="10502933"/>
<dbReference type="EMBL" id="GL871125">
    <property type="protein sequence ID" value="EGC33792.1"/>
    <property type="molecule type" value="Genomic_DNA"/>
</dbReference>
<keyword evidence="2" id="KW-1185">Reference proteome</keyword>
<dbReference type="KEGG" id="dpp:DICPUDRAFT_154059"/>
<dbReference type="Proteomes" id="UP000001064">
    <property type="component" value="Unassembled WGS sequence"/>
</dbReference>
<dbReference type="Gene3D" id="3.40.50.850">
    <property type="entry name" value="Isochorismatase-like"/>
    <property type="match status" value="1"/>
</dbReference>